<dbReference type="Pfam" id="PF01734">
    <property type="entry name" value="Patatin"/>
    <property type="match status" value="1"/>
</dbReference>
<keyword evidence="1 2" id="KW-0443">Lipid metabolism</keyword>
<dbReference type="InterPro" id="IPR002641">
    <property type="entry name" value="PNPLA_dom"/>
</dbReference>
<keyword evidence="6" id="KW-1185">Reference proteome</keyword>
<feature type="short sequence motif" description="DGA/G" evidence="2">
    <location>
        <begin position="222"/>
        <end position="224"/>
    </location>
</feature>
<evidence type="ECO:0000313" key="5">
    <source>
        <dbReference type="EMBL" id="MFC3687806.1"/>
    </source>
</evidence>
<protein>
    <submittedName>
        <fullName evidence="5">Patatin-like phospholipase family protein</fullName>
    </submittedName>
</protein>
<reference evidence="6" key="1">
    <citation type="journal article" date="2019" name="Int. J. Syst. Evol. Microbiol.">
        <title>The Global Catalogue of Microorganisms (GCM) 10K type strain sequencing project: providing services to taxonomists for standard genome sequencing and annotation.</title>
        <authorList>
            <consortium name="The Broad Institute Genomics Platform"/>
            <consortium name="The Broad Institute Genome Sequencing Center for Infectious Disease"/>
            <person name="Wu L."/>
            <person name="Ma J."/>
        </authorList>
    </citation>
    <scope>NUCLEOTIDE SEQUENCE [LARGE SCALE GENOMIC DNA]</scope>
    <source>
        <strain evidence="6">NCAIM B.02333</strain>
    </source>
</reference>
<keyword evidence="2" id="KW-0378">Hydrolase</keyword>
<accession>A0ABV7WD92</accession>
<feature type="active site" description="Proton acceptor" evidence="2">
    <location>
        <position position="222"/>
    </location>
</feature>
<dbReference type="InterPro" id="IPR016035">
    <property type="entry name" value="Acyl_Trfase/lysoPLipase"/>
</dbReference>
<feature type="active site" description="Nucleophile" evidence="2">
    <location>
        <position position="49"/>
    </location>
</feature>
<evidence type="ECO:0000259" key="4">
    <source>
        <dbReference type="PROSITE" id="PS51635"/>
    </source>
</evidence>
<organism evidence="5 6">
    <name type="scientific">Aquipuribacter hungaricus</name>
    <dbReference type="NCBI Taxonomy" id="545624"/>
    <lineage>
        <taxon>Bacteria</taxon>
        <taxon>Bacillati</taxon>
        <taxon>Actinomycetota</taxon>
        <taxon>Actinomycetes</taxon>
        <taxon>Micrococcales</taxon>
        <taxon>Intrasporangiaceae</taxon>
        <taxon>Aquipuribacter</taxon>
    </lineage>
</organism>
<dbReference type="EMBL" id="JBHRWW010000003">
    <property type="protein sequence ID" value="MFC3687806.1"/>
    <property type="molecule type" value="Genomic_DNA"/>
</dbReference>
<comment type="caution">
    <text evidence="5">The sequence shown here is derived from an EMBL/GenBank/DDBJ whole genome shotgun (WGS) entry which is preliminary data.</text>
</comment>
<feature type="short sequence motif" description="GXSXG" evidence="2">
    <location>
        <begin position="47"/>
        <end position="51"/>
    </location>
</feature>
<feature type="domain" description="PNPLA" evidence="4">
    <location>
        <begin position="11"/>
        <end position="235"/>
    </location>
</feature>
<name>A0ABV7WD92_9MICO</name>
<keyword evidence="2" id="KW-0442">Lipid degradation</keyword>
<dbReference type="PROSITE" id="PS51635">
    <property type="entry name" value="PNPLA"/>
    <property type="match status" value="1"/>
</dbReference>
<dbReference type="RefSeq" id="WP_340295024.1">
    <property type="nucleotide sequence ID" value="NZ_JBBEOI010000200.1"/>
</dbReference>
<proteinExistence type="predicted"/>
<dbReference type="SUPFAM" id="SSF52151">
    <property type="entry name" value="FabD/lysophospholipase-like"/>
    <property type="match status" value="1"/>
</dbReference>
<gene>
    <name evidence="5" type="ORF">ACFOLH_05555</name>
</gene>
<sequence>MSTPAGHRWGLVLGGGGVLGGAWMAGALSAYEEVSGRDCRDADVLVGTSAGAFAAAILGSGASVADWRAHQEGRPVTEGPMAGLAWDYEVDSGGATPPPPGRRPGSPRLVAGNVHRLRQLPPTALLSAFVPEGRGSLARIGETVAGLGAGDGWVARSGVRVVALDYDTGRRTVFAGPTDEPGADRVRTRTSAEASLAEAVMASCAIPGWYAPVSIASHRYVDGGAWSSTNVDVLVGDGLDEVLVVAPMVSFAPDRPRTFAQIVDRQWRAAVTSRCLREVAALHAAGTAVTVLGPGPEDLAAMGTNVMAPERRTDVLRTSLRTSREALLDPETILAGDTRSTTDHGTAGAHR</sequence>
<evidence type="ECO:0000313" key="6">
    <source>
        <dbReference type="Proteomes" id="UP001595685"/>
    </source>
</evidence>
<dbReference type="Gene3D" id="3.40.1090.10">
    <property type="entry name" value="Cytosolic phospholipase A2 catalytic domain"/>
    <property type="match status" value="2"/>
</dbReference>
<evidence type="ECO:0000256" key="2">
    <source>
        <dbReference type="PROSITE-ProRule" id="PRU01161"/>
    </source>
</evidence>
<evidence type="ECO:0000256" key="3">
    <source>
        <dbReference type="SAM" id="MobiDB-lite"/>
    </source>
</evidence>
<dbReference type="Proteomes" id="UP001595685">
    <property type="component" value="Unassembled WGS sequence"/>
</dbReference>
<feature type="region of interest" description="Disordered" evidence="3">
    <location>
        <begin position="330"/>
        <end position="351"/>
    </location>
</feature>
<evidence type="ECO:0000256" key="1">
    <source>
        <dbReference type="ARBA" id="ARBA00023098"/>
    </source>
</evidence>
<feature type="short sequence motif" description="GXGXXG" evidence="2">
    <location>
        <begin position="15"/>
        <end position="20"/>
    </location>
</feature>